<dbReference type="eggNOG" id="COG0667">
    <property type="taxonomic scope" value="Bacteria"/>
</dbReference>
<dbReference type="CDD" id="cd19074">
    <property type="entry name" value="Aldo_ket_red_shaker-like"/>
    <property type="match status" value="1"/>
</dbReference>
<gene>
    <name evidence="5" type="ordered locus">Jden_1462</name>
</gene>
<reference evidence="5 6" key="1">
    <citation type="journal article" date="2009" name="Stand. Genomic Sci.">
        <title>Complete genome sequence of Jonesia denitrificans type strain (Prevot 55134).</title>
        <authorList>
            <person name="Pukall R."/>
            <person name="Gehrich-Schroter G."/>
            <person name="Lapidus A."/>
            <person name="Nolan M."/>
            <person name="Glavina Del Rio T."/>
            <person name="Lucas S."/>
            <person name="Chen F."/>
            <person name="Tice H."/>
            <person name="Pitluck S."/>
            <person name="Cheng J.F."/>
            <person name="Copeland A."/>
            <person name="Saunders E."/>
            <person name="Brettin T."/>
            <person name="Detter J.C."/>
            <person name="Bruce D."/>
            <person name="Goodwin L."/>
            <person name="Pati A."/>
            <person name="Ivanova N."/>
            <person name="Mavromatis K."/>
            <person name="Ovchinnikova G."/>
            <person name="Chen A."/>
            <person name="Palaniappan K."/>
            <person name="Land M."/>
            <person name="Hauser L."/>
            <person name="Chang Y.J."/>
            <person name="Jeffries C.D."/>
            <person name="Chain P."/>
            <person name="Goker M."/>
            <person name="Bristow J."/>
            <person name="Eisen J.A."/>
            <person name="Markowitz V."/>
            <person name="Hugenholtz P."/>
            <person name="Kyrpides N.C."/>
            <person name="Klenk H.P."/>
            <person name="Han C."/>
        </authorList>
    </citation>
    <scope>NUCLEOTIDE SEQUENCE [LARGE SCALE GENOMIC DNA]</scope>
    <source>
        <strain evidence="6">ATCC 14870 / DSM 20603 / BCRC 15368 / CIP 55.134 / JCM 11481 / NBRC 15587 / NCTC 10816 / Prevot 55134</strain>
    </source>
</reference>
<evidence type="ECO:0000259" key="4">
    <source>
        <dbReference type="Pfam" id="PF00248"/>
    </source>
</evidence>
<dbReference type="InterPro" id="IPR036812">
    <property type="entry name" value="NAD(P)_OxRdtase_dom_sf"/>
</dbReference>
<dbReference type="PANTHER" id="PTHR43150:SF2">
    <property type="entry name" value="HYPERKINETIC, ISOFORM M"/>
    <property type="match status" value="1"/>
</dbReference>
<dbReference type="KEGG" id="jde:Jden_1462"/>
<evidence type="ECO:0000313" key="5">
    <source>
        <dbReference type="EMBL" id="ACV09112.1"/>
    </source>
</evidence>
<keyword evidence="2" id="KW-0521">NADP</keyword>
<evidence type="ECO:0000256" key="1">
    <source>
        <dbReference type="ARBA" id="ARBA00006515"/>
    </source>
</evidence>
<keyword evidence="6" id="KW-1185">Reference proteome</keyword>
<dbReference type="InterPro" id="IPR005399">
    <property type="entry name" value="K_chnl_volt-dep_bsu_KCNAB-rel"/>
</dbReference>
<keyword evidence="3" id="KW-0560">Oxidoreductase</keyword>
<dbReference type="SUPFAM" id="SSF51430">
    <property type="entry name" value="NAD(P)-linked oxidoreductase"/>
    <property type="match status" value="1"/>
</dbReference>
<evidence type="ECO:0000313" key="6">
    <source>
        <dbReference type="Proteomes" id="UP000000628"/>
    </source>
</evidence>
<name>C7R4Q5_JONDD</name>
<dbReference type="GO" id="GO:0005829">
    <property type="term" value="C:cytosol"/>
    <property type="evidence" value="ECO:0007669"/>
    <property type="project" value="UniProtKB-ARBA"/>
</dbReference>
<dbReference type="EMBL" id="CP001706">
    <property type="protein sequence ID" value="ACV09112.1"/>
    <property type="molecule type" value="Genomic_DNA"/>
</dbReference>
<comment type="similarity">
    <text evidence="1">Belongs to the shaker potassium channel beta subunit family.</text>
</comment>
<evidence type="ECO:0000256" key="2">
    <source>
        <dbReference type="ARBA" id="ARBA00022857"/>
    </source>
</evidence>
<protein>
    <submittedName>
        <fullName evidence="5">Aldo/keto reductase</fullName>
    </submittedName>
</protein>
<dbReference type="RefSeq" id="WP_015771740.1">
    <property type="nucleotide sequence ID" value="NC_013174.1"/>
</dbReference>
<organism evidence="5 6">
    <name type="scientific">Jonesia denitrificans (strain ATCC 14870 / DSM 20603 / BCRC 15368 / CIP 55.134 / JCM 11481 / NBRC 15587 / NCTC 10816 / Prevot 55134)</name>
    <name type="common">Listeria denitrificans</name>
    <dbReference type="NCBI Taxonomy" id="471856"/>
    <lineage>
        <taxon>Bacteria</taxon>
        <taxon>Bacillati</taxon>
        <taxon>Actinomycetota</taxon>
        <taxon>Actinomycetes</taxon>
        <taxon>Micrococcales</taxon>
        <taxon>Jonesiaceae</taxon>
        <taxon>Jonesia</taxon>
    </lineage>
</organism>
<dbReference type="AlphaFoldDB" id="C7R4Q5"/>
<dbReference type="GO" id="GO:0016491">
    <property type="term" value="F:oxidoreductase activity"/>
    <property type="evidence" value="ECO:0007669"/>
    <property type="project" value="UniProtKB-KW"/>
</dbReference>
<dbReference type="OrthoDB" id="9768793at2"/>
<dbReference type="Gene3D" id="3.20.20.100">
    <property type="entry name" value="NADP-dependent oxidoreductase domain"/>
    <property type="match status" value="1"/>
</dbReference>
<dbReference type="FunFam" id="3.20.20.100:FF:000004">
    <property type="entry name" value="Oxidoreductase, aldo/keto reductase"/>
    <property type="match status" value="1"/>
</dbReference>
<dbReference type="InterPro" id="IPR023210">
    <property type="entry name" value="NADP_OxRdtase_dom"/>
</dbReference>
<dbReference type="Proteomes" id="UP000000628">
    <property type="component" value="Chromosome"/>
</dbReference>
<dbReference type="STRING" id="471856.Jden_1462"/>
<feature type="domain" description="NADP-dependent oxidoreductase" evidence="4">
    <location>
        <begin position="15"/>
        <end position="313"/>
    </location>
</feature>
<evidence type="ECO:0000256" key="3">
    <source>
        <dbReference type="ARBA" id="ARBA00023002"/>
    </source>
</evidence>
<dbReference type="PANTHER" id="PTHR43150">
    <property type="entry name" value="HYPERKINETIC, ISOFORM M"/>
    <property type="match status" value="1"/>
</dbReference>
<proteinExistence type="inferred from homology"/>
<accession>C7R4Q5</accession>
<sequence>MRHVHLGNSGLKISEIIYGNWLTHASQVENEQARRCVSAALDAGITTFDTADTYANTQAEVVLGEALAGQRRESLEILTKVYWPTGPMGPNDTGLSRKHIMESINGSLTRLGTDYVDLYQAHRYDHSTPLEETMIAFADIVRSGKALYIGVSEWTAEQITEGHRYAKELGFQLISSQPQYNMLWRVIEDKVVPTSQELGLSQIVWSPLAQGILTGKYLPGQDYPEGSRAASDSVSRFIRSMMNDDVLTRVQQLAPIAKDLNLSMAQLGVAWVLQNPNVAAAIIGASRPEQVEENVAASGVEIPADVMTQIDDVLGEVVVRDPNRTWEDQPKQR</sequence>
<dbReference type="Pfam" id="PF00248">
    <property type="entry name" value="Aldo_ket_red"/>
    <property type="match status" value="1"/>
</dbReference>
<dbReference type="HOGENOM" id="CLU_023205_2_0_11"/>